<comment type="subcellular location">
    <subcellularLocation>
        <location evidence="1">Membrane</location>
        <topology evidence="1">Single-pass membrane protein</topology>
    </subcellularLocation>
</comment>
<comment type="caution">
    <text evidence="9">The sequence shown here is derived from an EMBL/GenBank/DDBJ whole genome shotgun (WGS) entry which is preliminary data.</text>
</comment>
<keyword evidence="6" id="KW-1133">Transmembrane helix</keyword>
<dbReference type="PANTHER" id="PTHR33228">
    <property type="entry name" value="PROTEIN GLUTAMINE DUMPER 4-RELATED"/>
    <property type="match status" value="1"/>
</dbReference>
<dbReference type="EMBL" id="BQNB010013511">
    <property type="protein sequence ID" value="GJT16886.1"/>
    <property type="molecule type" value="Genomic_DNA"/>
</dbReference>
<keyword evidence="7" id="KW-0472">Membrane</keyword>
<evidence type="ECO:0000256" key="3">
    <source>
        <dbReference type="ARBA" id="ARBA00022448"/>
    </source>
</evidence>
<protein>
    <submittedName>
        <fullName evidence="9">Glutamine dumper 2-like protein</fullName>
    </submittedName>
</protein>
<keyword evidence="4" id="KW-0812">Transmembrane</keyword>
<keyword evidence="3" id="KW-0813">Transport</keyword>
<sequence length="138" mass="15388">MLRLIVFAFLILACSYWQLSSYQDSRPGSDRDLKSIDGDTKPNYINKTPVVFEEKYLIIMVGQANPTFLATPISSRVSSFGRSSYQSNTTMPTNDLSMSEKKVMGKDKGLNTESLFSAGREPLTASRSLCLEHSSILF</sequence>
<keyword evidence="5" id="KW-0029">Amino-acid transport</keyword>
<evidence type="ECO:0000313" key="9">
    <source>
        <dbReference type="EMBL" id="GJT16886.1"/>
    </source>
</evidence>
<proteinExistence type="inferred from homology"/>
<evidence type="ECO:0000256" key="2">
    <source>
        <dbReference type="ARBA" id="ARBA00009977"/>
    </source>
</evidence>
<reference evidence="9" key="1">
    <citation type="journal article" date="2022" name="Int. J. Mol. Sci.">
        <title>Draft Genome of Tanacetum Coccineum: Genomic Comparison of Closely Related Tanacetum-Family Plants.</title>
        <authorList>
            <person name="Yamashiro T."/>
            <person name="Shiraishi A."/>
            <person name="Nakayama K."/>
            <person name="Satake H."/>
        </authorList>
    </citation>
    <scope>NUCLEOTIDE SEQUENCE</scope>
</reference>
<evidence type="ECO:0000256" key="8">
    <source>
        <dbReference type="SAM" id="SignalP"/>
    </source>
</evidence>
<evidence type="ECO:0000256" key="5">
    <source>
        <dbReference type="ARBA" id="ARBA00022970"/>
    </source>
</evidence>
<evidence type="ECO:0000313" key="10">
    <source>
        <dbReference type="Proteomes" id="UP001151760"/>
    </source>
</evidence>
<organism evidence="9 10">
    <name type="scientific">Tanacetum coccineum</name>
    <dbReference type="NCBI Taxonomy" id="301880"/>
    <lineage>
        <taxon>Eukaryota</taxon>
        <taxon>Viridiplantae</taxon>
        <taxon>Streptophyta</taxon>
        <taxon>Embryophyta</taxon>
        <taxon>Tracheophyta</taxon>
        <taxon>Spermatophyta</taxon>
        <taxon>Magnoliopsida</taxon>
        <taxon>eudicotyledons</taxon>
        <taxon>Gunneridae</taxon>
        <taxon>Pentapetalae</taxon>
        <taxon>asterids</taxon>
        <taxon>campanulids</taxon>
        <taxon>Asterales</taxon>
        <taxon>Asteraceae</taxon>
        <taxon>Asteroideae</taxon>
        <taxon>Anthemideae</taxon>
        <taxon>Anthemidinae</taxon>
        <taxon>Tanacetum</taxon>
    </lineage>
</organism>
<dbReference type="PANTHER" id="PTHR33228:SF77">
    <property type="entry name" value="PROTEIN GLUTAMINE DUMPER 2"/>
    <property type="match status" value="1"/>
</dbReference>
<name>A0ABQ5BQ92_9ASTR</name>
<evidence type="ECO:0000256" key="6">
    <source>
        <dbReference type="ARBA" id="ARBA00022989"/>
    </source>
</evidence>
<feature type="chain" id="PRO_5047126336" evidence="8">
    <location>
        <begin position="23"/>
        <end position="138"/>
    </location>
</feature>
<reference evidence="9" key="2">
    <citation type="submission" date="2022-01" db="EMBL/GenBank/DDBJ databases">
        <authorList>
            <person name="Yamashiro T."/>
            <person name="Shiraishi A."/>
            <person name="Satake H."/>
            <person name="Nakayama K."/>
        </authorList>
    </citation>
    <scope>NUCLEOTIDE SEQUENCE</scope>
</reference>
<keyword evidence="10" id="KW-1185">Reference proteome</keyword>
<dbReference type="Proteomes" id="UP001151760">
    <property type="component" value="Unassembled WGS sequence"/>
</dbReference>
<comment type="similarity">
    <text evidence="2">Belongs to the GLUTAMINE DUMPER 1 (TC 9.B.60) family.</text>
</comment>
<evidence type="ECO:0000256" key="7">
    <source>
        <dbReference type="ARBA" id="ARBA00023136"/>
    </source>
</evidence>
<accession>A0ABQ5BQ92</accession>
<evidence type="ECO:0000256" key="4">
    <source>
        <dbReference type="ARBA" id="ARBA00022692"/>
    </source>
</evidence>
<keyword evidence="8" id="KW-0732">Signal</keyword>
<feature type="signal peptide" evidence="8">
    <location>
        <begin position="1"/>
        <end position="22"/>
    </location>
</feature>
<dbReference type="InterPro" id="IPR040359">
    <property type="entry name" value="GDU"/>
</dbReference>
<evidence type="ECO:0000256" key="1">
    <source>
        <dbReference type="ARBA" id="ARBA00004167"/>
    </source>
</evidence>
<gene>
    <name evidence="9" type="ORF">Tco_0875592</name>
</gene>